<evidence type="ECO:0000256" key="2">
    <source>
        <dbReference type="SAM" id="Phobius"/>
    </source>
</evidence>
<feature type="coiled-coil region" evidence="1">
    <location>
        <begin position="41"/>
        <end position="68"/>
    </location>
</feature>
<reference evidence="4" key="1">
    <citation type="journal article" date="2019" name="Int. J. Syst. Evol. Microbiol.">
        <title>The Global Catalogue of Microorganisms (GCM) 10K type strain sequencing project: providing services to taxonomists for standard genome sequencing and annotation.</title>
        <authorList>
            <consortium name="The Broad Institute Genomics Platform"/>
            <consortium name="The Broad Institute Genome Sequencing Center for Infectious Disease"/>
            <person name="Wu L."/>
            <person name="Ma J."/>
        </authorList>
    </citation>
    <scope>NUCLEOTIDE SEQUENCE [LARGE SCALE GENOMIC DNA]</scope>
    <source>
        <strain evidence="4">CGMCC 1.7656</strain>
    </source>
</reference>
<keyword evidence="2" id="KW-1133">Transmembrane helix</keyword>
<feature type="transmembrane region" description="Helical" evidence="2">
    <location>
        <begin position="13"/>
        <end position="31"/>
    </location>
</feature>
<keyword evidence="2" id="KW-0812">Transmembrane</keyword>
<dbReference type="Proteomes" id="UP000620064">
    <property type="component" value="Unassembled WGS sequence"/>
</dbReference>
<comment type="caution">
    <text evidence="3">The sequence shown here is derived from an EMBL/GenBank/DDBJ whole genome shotgun (WGS) entry which is preliminary data.</text>
</comment>
<protein>
    <submittedName>
        <fullName evidence="3">Uncharacterized protein</fullName>
    </submittedName>
</protein>
<proteinExistence type="predicted"/>
<sequence length="73" mass="8444">MTTMEGTLERIEGFLGIIIIIAIYFGIRFFFKRIANYTEVAGKNSNSLEELKEEIKKLNTKIESLENRINKDS</sequence>
<keyword evidence="2" id="KW-0472">Membrane</keyword>
<name>A0ABQ2NLE7_9FLAO</name>
<accession>A0ABQ2NLE7</accession>
<evidence type="ECO:0000313" key="4">
    <source>
        <dbReference type="Proteomes" id="UP000620064"/>
    </source>
</evidence>
<gene>
    <name evidence="3" type="ORF">GCM10010992_23160</name>
</gene>
<dbReference type="EMBL" id="BMLV01000005">
    <property type="protein sequence ID" value="GGP05767.1"/>
    <property type="molecule type" value="Genomic_DNA"/>
</dbReference>
<evidence type="ECO:0000256" key="1">
    <source>
        <dbReference type="SAM" id="Coils"/>
    </source>
</evidence>
<keyword evidence="4" id="KW-1185">Reference proteome</keyword>
<evidence type="ECO:0000313" key="3">
    <source>
        <dbReference type="EMBL" id="GGP05767.1"/>
    </source>
</evidence>
<organism evidence="3 4">
    <name type="scientific">Cloacibacterium rupense</name>
    <dbReference type="NCBI Taxonomy" id="517423"/>
    <lineage>
        <taxon>Bacteria</taxon>
        <taxon>Pseudomonadati</taxon>
        <taxon>Bacteroidota</taxon>
        <taxon>Flavobacteriia</taxon>
        <taxon>Flavobacteriales</taxon>
        <taxon>Weeksellaceae</taxon>
    </lineage>
</organism>
<keyword evidence="1" id="KW-0175">Coiled coil</keyword>